<feature type="transmembrane region" description="Helical" evidence="6">
    <location>
        <begin position="251"/>
        <end position="272"/>
    </location>
</feature>
<evidence type="ECO:0000256" key="2">
    <source>
        <dbReference type="ARBA" id="ARBA00007635"/>
    </source>
</evidence>
<keyword evidence="10" id="KW-1185">Reference proteome</keyword>
<dbReference type="GO" id="GO:0022857">
    <property type="term" value="F:transmembrane transporter activity"/>
    <property type="evidence" value="ECO:0007669"/>
    <property type="project" value="InterPro"/>
</dbReference>
<evidence type="ECO:0000313" key="9">
    <source>
        <dbReference type="EMBL" id="KAJ8749642.1"/>
    </source>
</evidence>
<feature type="transmembrane region" description="Helical" evidence="6">
    <location>
        <begin position="182"/>
        <end position="203"/>
    </location>
</feature>
<accession>A0AAV8SBX1</accession>
<comment type="caution">
    <text evidence="9">The sequence shown here is derived from an EMBL/GenBank/DDBJ whole genome shotgun (WGS) entry which is preliminary data.</text>
</comment>
<feature type="transmembrane region" description="Helical" evidence="6">
    <location>
        <begin position="215"/>
        <end position="236"/>
    </location>
</feature>
<keyword evidence="4 6" id="KW-1133">Transmembrane helix</keyword>
<feature type="region of interest" description="Disordered" evidence="7">
    <location>
        <begin position="335"/>
        <end position="359"/>
    </location>
</feature>
<dbReference type="Proteomes" id="UP001159364">
    <property type="component" value="Linkage Group LG12"/>
</dbReference>
<feature type="domain" description="EamA" evidence="8">
    <location>
        <begin position="17"/>
        <end position="157"/>
    </location>
</feature>
<reference evidence="9 10" key="1">
    <citation type="submission" date="2021-09" db="EMBL/GenBank/DDBJ databases">
        <title>Genomic insights and catalytic innovation underlie evolution of tropane alkaloids biosynthesis.</title>
        <authorList>
            <person name="Wang Y.-J."/>
            <person name="Tian T."/>
            <person name="Huang J.-P."/>
            <person name="Huang S.-X."/>
        </authorList>
    </citation>
    <scope>NUCLEOTIDE SEQUENCE [LARGE SCALE GENOMIC DNA]</scope>
    <source>
        <strain evidence="9">KIB-2018</strain>
        <tissue evidence="9">Leaf</tissue>
    </source>
</reference>
<dbReference type="InterPro" id="IPR037185">
    <property type="entry name" value="EmrE-like"/>
</dbReference>
<dbReference type="InterPro" id="IPR030184">
    <property type="entry name" value="WAT1-related"/>
</dbReference>
<keyword evidence="5 6" id="KW-0472">Membrane</keyword>
<dbReference type="EMBL" id="JAIWQS010000012">
    <property type="protein sequence ID" value="KAJ8749642.1"/>
    <property type="molecule type" value="Genomic_DNA"/>
</dbReference>
<evidence type="ECO:0000256" key="1">
    <source>
        <dbReference type="ARBA" id="ARBA00004141"/>
    </source>
</evidence>
<evidence type="ECO:0000256" key="5">
    <source>
        <dbReference type="ARBA" id="ARBA00023136"/>
    </source>
</evidence>
<evidence type="ECO:0000313" key="10">
    <source>
        <dbReference type="Proteomes" id="UP001159364"/>
    </source>
</evidence>
<dbReference type="AlphaFoldDB" id="A0AAV8SBX1"/>
<dbReference type="InterPro" id="IPR000620">
    <property type="entry name" value="EamA_dom"/>
</dbReference>
<gene>
    <name evidence="9" type="ORF">K2173_026291</name>
</gene>
<feature type="transmembrane region" description="Helical" evidence="6">
    <location>
        <begin position="279"/>
        <end position="300"/>
    </location>
</feature>
<protein>
    <recommendedName>
        <fullName evidence="6">WAT1-related protein</fullName>
    </recommendedName>
</protein>
<feature type="transmembrane region" description="Helical" evidence="6">
    <location>
        <begin position="45"/>
        <end position="66"/>
    </location>
</feature>
<feature type="domain" description="EamA" evidence="8">
    <location>
        <begin position="185"/>
        <end position="323"/>
    </location>
</feature>
<dbReference type="GO" id="GO:0016020">
    <property type="term" value="C:membrane"/>
    <property type="evidence" value="ECO:0007669"/>
    <property type="project" value="UniProtKB-SubCell"/>
</dbReference>
<name>A0AAV8SBX1_9ROSI</name>
<comment type="similarity">
    <text evidence="2 6">Belongs to the drug/metabolite transporter (DMT) superfamily. Plant drug/metabolite exporter (P-DME) (TC 2.A.7.4) family.</text>
</comment>
<keyword evidence="3 6" id="KW-0812">Transmembrane</keyword>
<evidence type="ECO:0000256" key="3">
    <source>
        <dbReference type="ARBA" id="ARBA00022692"/>
    </source>
</evidence>
<evidence type="ECO:0000256" key="4">
    <source>
        <dbReference type="ARBA" id="ARBA00022989"/>
    </source>
</evidence>
<dbReference type="Pfam" id="PF00892">
    <property type="entry name" value="EamA"/>
    <property type="match status" value="2"/>
</dbReference>
<feature type="transmembrane region" description="Helical" evidence="6">
    <location>
        <begin position="12"/>
        <end position="33"/>
    </location>
</feature>
<feature type="transmembrane region" description="Helical" evidence="6">
    <location>
        <begin position="306"/>
        <end position="325"/>
    </location>
</feature>
<dbReference type="SUPFAM" id="SSF103481">
    <property type="entry name" value="Multidrug resistance efflux transporter EmrE"/>
    <property type="match status" value="2"/>
</dbReference>
<dbReference type="PANTHER" id="PTHR31218">
    <property type="entry name" value="WAT1-RELATED PROTEIN"/>
    <property type="match status" value="1"/>
</dbReference>
<comment type="subcellular location">
    <subcellularLocation>
        <location evidence="1 6">Membrane</location>
        <topology evidence="1 6">Multi-pass membrane protein</topology>
    </subcellularLocation>
</comment>
<feature type="transmembrane region" description="Helical" evidence="6">
    <location>
        <begin position="78"/>
        <end position="99"/>
    </location>
</feature>
<evidence type="ECO:0000256" key="6">
    <source>
        <dbReference type="RuleBase" id="RU363077"/>
    </source>
</evidence>
<feature type="transmembrane region" description="Helical" evidence="6">
    <location>
        <begin position="111"/>
        <end position="131"/>
    </location>
</feature>
<proteinExistence type="inferred from homology"/>
<feature type="transmembrane region" description="Helical" evidence="6">
    <location>
        <begin position="143"/>
        <end position="162"/>
    </location>
</feature>
<sequence length="359" mass="40350">MAIAYAYRVVYWRFMPHFLMIFAQICYSFLYFITEAAFDIGLNPHVYVTYRHILGGVAVFPFAYFLERKVRPKLRPVLFLEMCGLSLLGCSLTINMYFASMSCTSPTFITAVINTIPSITFVLAIVLRLEVVDIKNWRGRAKILGTLFSLAGVLIITLYKGPRVQSLQVSPLHMRSNPVPKNWIKGSILVVASCISWSIWFIWQAYALKRYPAPLSLTTWINCVGGVQSALITAFLQHKRAAWSVSLNMEFWSIIYSGILSCGLFIVAQIWCTKEKGPVFVTMFTPLSTMLVEILAFFLFGEELHAGSILGGVIVIIGLYLLLYGKEGDQVQKKSQEQSFPTCDEDKDAQVHEGTAAAK</sequence>
<organism evidence="9 10">
    <name type="scientific">Erythroxylum novogranatense</name>
    <dbReference type="NCBI Taxonomy" id="1862640"/>
    <lineage>
        <taxon>Eukaryota</taxon>
        <taxon>Viridiplantae</taxon>
        <taxon>Streptophyta</taxon>
        <taxon>Embryophyta</taxon>
        <taxon>Tracheophyta</taxon>
        <taxon>Spermatophyta</taxon>
        <taxon>Magnoliopsida</taxon>
        <taxon>eudicotyledons</taxon>
        <taxon>Gunneridae</taxon>
        <taxon>Pentapetalae</taxon>
        <taxon>rosids</taxon>
        <taxon>fabids</taxon>
        <taxon>Malpighiales</taxon>
        <taxon>Erythroxylaceae</taxon>
        <taxon>Erythroxylum</taxon>
    </lineage>
</organism>
<evidence type="ECO:0000256" key="7">
    <source>
        <dbReference type="SAM" id="MobiDB-lite"/>
    </source>
</evidence>
<evidence type="ECO:0000259" key="8">
    <source>
        <dbReference type="Pfam" id="PF00892"/>
    </source>
</evidence>